<dbReference type="Pfam" id="PF23278">
    <property type="entry name" value="Piwi_N"/>
    <property type="match status" value="1"/>
</dbReference>
<dbReference type="CDD" id="cd02845">
    <property type="entry name" value="PAZ_piwi_like"/>
    <property type="match status" value="1"/>
</dbReference>
<name>A0A0B5FZ79_AGRPL</name>
<keyword evidence="12" id="KW-1185">Reference proteome</keyword>
<evidence type="ECO:0000256" key="2">
    <source>
        <dbReference type="ARBA" id="ARBA00022473"/>
    </source>
</evidence>
<accession>A0A0B5FZ79</accession>
<dbReference type="Pfam" id="PF02171">
    <property type="entry name" value="Piwi"/>
    <property type="match status" value="1"/>
</dbReference>
<evidence type="ECO:0000259" key="10">
    <source>
        <dbReference type="PROSITE" id="PS50822"/>
    </source>
</evidence>
<keyword evidence="2" id="KW-0217">Developmental protein</keyword>
<dbReference type="InterPro" id="IPR003165">
    <property type="entry name" value="Piwi"/>
</dbReference>
<dbReference type="Gene3D" id="3.30.420.10">
    <property type="entry name" value="Ribonuclease H-like superfamily/Ribonuclease H"/>
    <property type="match status" value="1"/>
</dbReference>
<dbReference type="Proteomes" id="UP000192223">
    <property type="component" value="Unplaced"/>
</dbReference>
<dbReference type="Gene3D" id="2.170.260.10">
    <property type="entry name" value="paz domain"/>
    <property type="match status" value="1"/>
</dbReference>
<evidence type="ECO:0000313" key="13">
    <source>
        <dbReference type="RefSeq" id="XP_018335086.1"/>
    </source>
</evidence>
<feature type="domain" description="PAZ" evidence="9">
    <location>
        <begin position="282"/>
        <end position="395"/>
    </location>
</feature>
<evidence type="ECO:0000313" key="12">
    <source>
        <dbReference type="Proteomes" id="UP000192223"/>
    </source>
</evidence>
<dbReference type="PANTHER" id="PTHR22891">
    <property type="entry name" value="EUKARYOTIC TRANSLATION INITIATION FACTOR 2C"/>
    <property type="match status" value="1"/>
</dbReference>
<dbReference type="InterPro" id="IPR036397">
    <property type="entry name" value="RNaseH_sf"/>
</dbReference>
<dbReference type="GO" id="GO:0005737">
    <property type="term" value="C:cytoplasm"/>
    <property type="evidence" value="ECO:0007669"/>
    <property type="project" value="UniProtKB-SubCell"/>
</dbReference>
<dbReference type="InterPro" id="IPR036085">
    <property type="entry name" value="PAZ_dom_sf"/>
</dbReference>
<evidence type="ECO:0000259" key="9">
    <source>
        <dbReference type="PROSITE" id="PS50821"/>
    </source>
</evidence>
<dbReference type="PROSITE" id="PS50822">
    <property type="entry name" value="PIWI"/>
    <property type="match status" value="1"/>
</dbReference>
<dbReference type="PROSITE" id="PS50821">
    <property type="entry name" value="PAZ"/>
    <property type="match status" value="1"/>
</dbReference>
<dbReference type="SMART" id="SM00950">
    <property type="entry name" value="Piwi"/>
    <property type="match status" value="1"/>
</dbReference>
<reference evidence="13" key="2">
    <citation type="submission" date="2025-04" db="UniProtKB">
        <authorList>
            <consortium name="RefSeq"/>
        </authorList>
    </citation>
    <scope>IDENTIFICATION</scope>
    <source>
        <tissue evidence="13">Entire body</tissue>
    </source>
</reference>
<dbReference type="CDD" id="cd04658">
    <property type="entry name" value="Piwi_piwi-like_Euk"/>
    <property type="match status" value="1"/>
</dbReference>
<dbReference type="GeneID" id="108743978"/>
<comment type="subcellular location">
    <subcellularLocation>
        <location evidence="1">Cytoplasm</location>
    </subcellularLocation>
</comment>
<comment type="similarity">
    <text evidence="7">Belongs to the argonaute family. Piwi subfamily.</text>
</comment>
<dbReference type="KEGG" id="apln:108743978"/>
<keyword evidence="3" id="KW-0963">Cytoplasm</keyword>
<keyword evidence="5" id="KW-0694">RNA-binding</keyword>
<dbReference type="EMBL" id="KP036493">
    <property type="protein sequence ID" value="AJF15706.1"/>
    <property type="molecule type" value="Genomic_DNA"/>
</dbReference>
<dbReference type="AlphaFoldDB" id="A0A0B5FZ79"/>
<evidence type="ECO:0000256" key="6">
    <source>
        <dbReference type="ARBA" id="ARBA00023158"/>
    </source>
</evidence>
<keyword evidence="4" id="KW-0221">Differentiation</keyword>
<evidence type="ECO:0000256" key="3">
    <source>
        <dbReference type="ARBA" id="ARBA00022490"/>
    </source>
</evidence>
<protein>
    <submittedName>
        <fullName evidence="11">Argonaute-3</fullName>
    </submittedName>
    <submittedName>
        <fullName evidence="13">Piwi-like protein Ago3</fullName>
    </submittedName>
</protein>
<dbReference type="Pfam" id="PF02170">
    <property type="entry name" value="PAZ"/>
    <property type="match status" value="1"/>
</dbReference>
<evidence type="ECO:0000256" key="8">
    <source>
        <dbReference type="SAM" id="MobiDB-lite"/>
    </source>
</evidence>
<dbReference type="GO" id="GO:0003723">
    <property type="term" value="F:RNA binding"/>
    <property type="evidence" value="ECO:0007669"/>
    <property type="project" value="UniProtKB-KW"/>
</dbReference>
<dbReference type="FunFam" id="2.170.260.10:FF:000003">
    <property type="entry name" value="Piwi-like RNA-mediated gene silencing 2"/>
    <property type="match status" value="1"/>
</dbReference>
<dbReference type="FunFam" id="3.30.420.10:FF:000014">
    <property type="entry name" value="Piwi-like RNA-mediated gene silencing 1"/>
    <property type="match status" value="1"/>
</dbReference>
<evidence type="ECO:0000256" key="5">
    <source>
        <dbReference type="ARBA" id="ARBA00022884"/>
    </source>
</evidence>
<dbReference type="SUPFAM" id="SSF53098">
    <property type="entry name" value="Ribonuclease H-like"/>
    <property type="match status" value="1"/>
</dbReference>
<evidence type="ECO:0000256" key="4">
    <source>
        <dbReference type="ARBA" id="ARBA00022782"/>
    </source>
</evidence>
<evidence type="ECO:0000313" key="11">
    <source>
        <dbReference type="EMBL" id="AJF15706.1"/>
    </source>
</evidence>
<organism evidence="11">
    <name type="scientific">Agrilus planipennis</name>
    <name type="common">Emerald ash borer</name>
    <name type="synonym">Agrilus marcopoli</name>
    <dbReference type="NCBI Taxonomy" id="224129"/>
    <lineage>
        <taxon>Eukaryota</taxon>
        <taxon>Metazoa</taxon>
        <taxon>Ecdysozoa</taxon>
        <taxon>Arthropoda</taxon>
        <taxon>Hexapoda</taxon>
        <taxon>Insecta</taxon>
        <taxon>Pterygota</taxon>
        <taxon>Neoptera</taxon>
        <taxon>Endopterygota</taxon>
        <taxon>Coleoptera</taxon>
        <taxon>Polyphaga</taxon>
        <taxon>Elateriformia</taxon>
        <taxon>Buprestoidea</taxon>
        <taxon>Buprestidae</taxon>
        <taxon>Agrilinae</taxon>
        <taxon>Agrilus</taxon>
    </lineage>
</organism>
<dbReference type="STRING" id="224129.A0A0B5FZ79"/>
<sequence length="860" mass="98111">MEGKPPTTKGRGAKLIEAIRKAQEIRPGKEPSEASTSEPPPPKPRGRAALLQKLVEAKHKQPIGIEPCAGTSATSISESERVTPETETRVSRLAESLAASTISTPCSYLGSSGSSVNITANYIRLSVEAERGVFEYDLRFEPQIDSKGLRVRILNMHMPKMGGVKVFDGGSCLYLPIKLPEVITIFTSQHPNDDHSVTMIVTFKKKKRLGECIHLYNVLFKRIMNALMFTRVGRNHFDPHHSHMIPQHKLEVLPGYCIAVDEYEGGVMLCLDTQHRVLRTQSVYDVLCDLRLTCKERFKEAAFKSLIGSCILTRYNNKTYKIDEILWDITPKNTFKTQTGEDISYIHYYKKQHDIDIKDINQPLLLNKVTRKKAGSSDKEDFYICLVPELCFMTGLTDEMRSDFKVMKDVAQYTRVTPNQRLKAMMQYIKNVRNNPQSHKILGEWGLKLEDGSIDLQARVLSPETIIFGGNNEAISDKADWNNVVCKYSCLGPVDLKRWVIFYTARDTNYARDFAQNMCRLTGPMGINVNKPELHELRDDRTNSYIEAINAVVSADIQVLVFICPTSRDDRYAAIKRKCCTSIPIATQVINSRTLSNPQKVRSITQKIALQINCKLGGTLWMVRFPVKTWMVIGIDVYHSQGNKSVCGFVGSLNENFTRWFSITIFQERELGNQLKVAFAKLLERFHEINGTFPQKIIIFRDGVGDGQLAHCRDYEVAQFEECLKKYELDNTKICMVVVQKRINTRLFLKSRDGLENPPPGTIMDSQITRRNWYDFFLVPQNVRQGTVTPSHYVVVYDACQIKPDHMQMLAYKLCHLYYNWPGTIRVPAPCQYAHKLAQLVGIHIRSEPSNKLMDRLYYL</sequence>
<dbReference type="GO" id="GO:0140965">
    <property type="term" value="P:secondary piRNA processing"/>
    <property type="evidence" value="ECO:0007669"/>
    <property type="project" value="UniProtKB-ARBA"/>
</dbReference>
<evidence type="ECO:0000256" key="1">
    <source>
        <dbReference type="ARBA" id="ARBA00004496"/>
    </source>
</evidence>
<dbReference type="SMART" id="SM00949">
    <property type="entry name" value="PAZ"/>
    <property type="match status" value="1"/>
</dbReference>
<gene>
    <name evidence="13" type="primary">LOC108743978</name>
</gene>
<keyword evidence="6" id="KW-0943">RNA-mediated gene silencing</keyword>
<feature type="region of interest" description="Disordered" evidence="8">
    <location>
        <begin position="22"/>
        <end position="46"/>
    </location>
</feature>
<feature type="compositionally biased region" description="Basic and acidic residues" evidence="8">
    <location>
        <begin position="22"/>
        <end position="32"/>
    </location>
</feature>
<reference evidence="11" key="1">
    <citation type="journal article" date="2014" name="J. Insect Physiol.">
        <title>Core RNAi machinery and gene knockdown in the emerald ash borer (Agrilus planipennis).</title>
        <authorList>
            <person name="Zhao C."/>
            <person name="Alvarez Gonzales M.A."/>
            <person name="Poland T.M."/>
            <person name="Mittapalli O."/>
        </authorList>
    </citation>
    <scope>NUCLEOTIDE SEQUENCE</scope>
</reference>
<proteinExistence type="inferred from homology"/>
<evidence type="ECO:0000256" key="7">
    <source>
        <dbReference type="ARBA" id="ARBA00038291"/>
    </source>
</evidence>
<dbReference type="GO" id="GO:0030154">
    <property type="term" value="P:cell differentiation"/>
    <property type="evidence" value="ECO:0007669"/>
    <property type="project" value="UniProtKB-KW"/>
</dbReference>
<dbReference type="RefSeq" id="XP_018335086.1">
    <property type="nucleotide sequence ID" value="XM_018479584.2"/>
</dbReference>
<dbReference type="SUPFAM" id="SSF101690">
    <property type="entry name" value="PAZ domain"/>
    <property type="match status" value="1"/>
</dbReference>
<dbReference type="InterPro" id="IPR003100">
    <property type="entry name" value="PAZ_dom"/>
</dbReference>
<dbReference type="InterPro" id="IPR012337">
    <property type="entry name" value="RNaseH-like_sf"/>
</dbReference>
<feature type="domain" description="Piwi" evidence="10">
    <location>
        <begin position="559"/>
        <end position="846"/>
    </location>
</feature>
<dbReference type="Gene3D" id="3.40.50.2300">
    <property type="match status" value="1"/>
</dbReference>
<dbReference type="OrthoDB" id="445936at2759"/>